<accession>X1IPP1</accession>
<organism evidence="1">
    <name type="scientific">marine sediment metagenome</name>
    <dbReference type="NCBI Taxonomy" id="412755"/>
    <lineage>
        <taxon>unclassified sequences</taxon>
        <taxon>metagenomes</taxon>
        <taxon>ecological metagenomes</taxon>
    </lineage>
</organism>
<protein>
    <submittedName>
        <fullName evidence="1">Uncharacterized protein</fullName>
    </submittedName>
</protein>
<evidence type="ECO:0000313" key="1">
    <source>
        <dbReference type="EMBL" id="GAH59483.1"/>
    </source>
</evidence>
<sequence length="39" mass="4310">LNMFLLFSVTNALDMSFFLSAWMALVSEKAPPGELSTVM</sequence>
<dbReference type="EMBL" id="BARU01016217">
    <property type="protein sequence ID" value="GAH59483.1"/>
    <property type="molecule type" value="Genomic_DNA"/>
</dbReference>
<dbReference type="AlphaFoldDB" id="X1IPP1"/>
<reference evidence="1" key="1">
    <citation type="journal article" date="2014" name="Front. Microbiol.">
        <title>High frequency of phylogenetically diverse reductive dehalogenase-homologous genes in deep subseafloor sedimentary metagenomes.</title>
        <authorList>
            <person name="Kawai M."/>
            <person name="Futagami T."/>
            <person name="Toyoda A."/>
            <person name="Takaki Y."/>
            <person name="Nishi S."/>
            <person name="Hori S."/>
            <person name="Arai W."/>
            <person name="Tsubouchi T."/>
            <person name="Morono Y."/>
            <person name="Uchiyama I."/>
            <person name="Ito T."/>
            <person name="Fujiyama A."/>
            <person name="Inagaki F."/>
            <person name="Takami H."/>
        </authorList>
    </citation>
    <scope>NUCLEOTIDE SEQUENCE</scope>
    <source>
        <strain evidence="1">Expedition CK06-06</strain>
    </source>
</reference>
<feature type="non-terminal residue" evidence="1">
    <location>
        <position position="1"/>
    </location>
</feature>
<proteinExistence type="predicted"/>
<comment type="caution">
    <text evidence="1">The sequence shown here is derived from an EMBL/GenBank/DDBJ whole genome shotgun (WGS) entry which is preliminary data.</text>
</comment>
<name>X1IPP1_9ZZZZ</name>
<feature type="non-terminal residue" evidence="1">
    <location>
        <position position="39"/>
    </location>
</feature>
<gene>
    <name evidence="1" type="ORF">S03H2_27229</name>
</gene>